<keyword evidence="1" id="KW-0812">Transmembrane</keyword>
<keyword evidence="1" id="KW-1133">Transmembrane helix</keyword>
<feature type="transmembrane region" description="Helical" evidence="1">
    <location>
        <begin position="169"/>
        <end position="187"/>
    </location>
</feature>
<reference evidence="2 3" key="1">
    <citation type="journal article" date="2017" name="BMC Genomics">
        <title>Comparative genomic and phylogenomic analyses of the Bifidobacteriaceae family.</title>
        <authorList>
            <person name="Lugli G.A."/>
            <person name="Milani C."/>
            <person name="Turroni F."/>
            <person name="Duranti S."/>
            <person name="Mancabelli L."/>
            <person name="Mangifesta M."/>
            <person name="Ferrario C."/>
            <person name="Modesto M."/>
            <person name="Mattarelli P."/>
            <person name="Jiri K."/>
            <person name="van Sinderen D."/>
            <person name="Ventura M."/>
        </authorList>
    </citation>
    <scope>NUCLEOTIDE SEQUENCE [LARGE SCALE GENOMIC DNA]</scope>
    <source>
        <strain evidence="2 3">LMG 28769</strain>
    </source>
</reference>
<feature type="transmembrane region" description="Helical" evidence="1">
    <location>
        <begin position="59"/>
        <end position="77"/>
    </location>
</feature>
<comment type="caution">
    <text evidence="2">The sequence shown here is derived from an EMBL/GenBank/DDBJ whole genome shotgun (WGS) entry which is preliminary data.</text>
</comment>
<keyword evidence="3" id="KW-1185">Reference proteome</keyword>
<dbReference type="Proteomes" id="UP000216451">
    <property type="component" value="Unassembled WGS sequence"/>
</dbReference>
<name>A0A261GA53_9BIFI</name>
<keyword evidence="1" id="KW-0472">Membrane</keyword>
<dbReference type="RefSeq" id="WP_094692479.1">
    <property type="nucleotide sequence ID" value="NZ_CALENZ010000004.1"/>
</dbReference>
<sequence length="263" mass="28304">MVDDKMQISEQSKASAASLWSRIAKALTGKVAGVQLAFYFVMLLGTSACTLLSSGSVAVIWSLVAGLAMLVVFILLWPFKTSNAEGADLAVEWTGRIVAGIAGVLSLVFSAVQLRSLLAPAVIGGRARYLLPWAAAFAILVTVLVIIGFALQMARRKRTHLIRSLSESIFGAVACTAAGGWPFFAFLTRMVADGYQSRFAMALVMVTILALVMLTAIGVAATLWWRDIRADEPGSWFGVAMLPVMFAGMVFYLLSICVFYLLF</sequence>
<feature type="transmembrane region" description="Helical" evidence="1">
    <location>
        <begin position="199"/>
        <end position="224"/>
    </location>
</feature>
<evidence type="ECO:0000256" key="1">
    <source>
        <dbReference type="SAM" id="Phobius"/>
    </source>
</evidence>
<dbReference type="GeneID" id="98295180"/>
<dbReference type="OrthoDB" id="3238956at2"/>
<feature type="transmembrane region" description="Helical" evidence="1">
    <location>
        <begin position="130"/>
        <end position="149"/>
    </location>
</feature>
<evidence type="ECO:0000313" key="3">
    <source>
        <dbReference type="Proteomes" id="UP000216451"/>
    </source>
</evidence>
<dbReference type="AlphaFoldDB" id="A0A261GA53"/>
<evidence type="ECO:0000313" key="2">
    <source>
        <dbReference type="EMBL" id="OZG67856.1"/>
    </source>
</evidence>
<feature type="transmembrane region" description="Helical" evidence="1">
    <location>
        <begin position="97"/>
        <end position="118"/>
    </location>
</feature>
<proteinExistence type="predicted"/>
<dbReference type="EMBL" id="MWXA01000003">
    <property type="protein sequence ID" value="OZG67856.1"/>
    <property type="molecule type" value="Genomic_DNA"/>
</dbReference>
<protein>
    <submittedName>
        <fullName evidence="2">Uncharacterized protein</fullName>
    </submittedName>
</protein>
<feature type="transmembrane region" description="Helical" evidence="1">
    <location>
        <begin position="32"/>
        <end position="52"/>
    </location>
</feature>
<organism evidence="2 3">
    <name type="scientific">Bifidobacterium aquikefiri</name>
    <dbReference type="NCBI Taxonomy" id="1653207"/>
    <lineage>
        <taxon>Bacteria</taxon>
        <taxon>Bacillati</taxon>
        <taxon>Actinomycetota</taxon>
        <taxon>Actinomycetes</taxon>
        <taxon>Bifidobacteriales</taxon>
        <taxon>Bifidobacteriaceae</taxon>
        <taxon>Bifidobacterium</taxon>
    </lineage>
</organism>
<feature type="transmembrane region" description="Helical" evidence="1">
    <location>
        <begin position="236"/>
        <end position="262"/>
    </location>
</feature>
<gene>
    <name evidence="2" type="ORF">BAQU_0501</name>
</gene>
<accession>A0A261GA53</accession>